<comment type="caution">
    <text evidence="6">The sequence shown here is derived from an EMBL/GenBank/DDBJ whole genome shotgun (WGS) entry which is preliminary data.</text>
</comment>
<evidence type="ECO:0000259" key="5">
    <source>
        <dbReference type="SMART" id="SM00062"/>
    </source>
</evidence>
<feature type="signal peptide" evidence="4">
    <location>
        <begin position="1"/>
        <end position="36"/>
    </location>
</feature>
<protein>
    <submittedName>
        <fullName evidence="6">Glutamate/aspartate transport system substrate-binding protein</fullName>
    </submittedName>
</protein>
<sequence length="314" mass="33589">MRHRNALITTVARSAPRPAFGLALSLLGLVTGAAVAGAAEDSPTLDKIASTGTVSIGYRMDASPFSYVDGAGHVIGYTTDLCRRVIDKIGERLGLDHIDVVEVPSTAATRFVLVKSGKVDLECTTTTNTAQRREQVAFSYPDFTTATRFVSRKSDNLDTIASLSGKSVSSTTGTVNIGQLNAKNLAENLNLSVMLAKSHAEGFGMVAENRASAFVMDGILLADLVASSDHPEDFTISNEAFGPVEPYGILMRKDDPVFKDTVNAALKEIYTSGEIHTIYAKWFLSPIPPDGRNLNLPETPDLAAAFANPQEYSE</sequence>
<dbReference type="EMBL" id="JAGGJU010000002">
    <property type="protein sequence ID" value="MBP1849537.1"/>
    <property type="molecule type" value="Genomic_DNA"/>
</dbReference>
<dbReference type="Gene3D" id="3.40.190.10">
    <property type="entry name" value="Periplasmic binding protein-like II"/>
    <property type="match status" value="2"/>
</dbReference>
<dbReference type="RefSeq" id="WP_209942697.1">
    <property type="nucleotide sequence ID" value="NZ_JAGGJU010000002.1"/>
</dbReference>
<dbReference type="Pfam" id="PF00497">
    <property type="entry name" value="SBP_bac_3"/>
    <property type="match status" value="1"/>
</dbReference>
<dbReference type="PANTHER" id="PTHR30085:SF2">
    <property type="entry name" value="GLUTAMATE_ASPARTATE IMPORT SOLUTE-BINDING PROTEIN"/>
    <property type="match status" value="1"/>
</dbReference>
<evidence type="ECO:0000256" key="3">
    <source>
        <dbReference type="ARBA" id="ARBA00022729"/>
    </source>
</evidence>
<comment type="similarity">
    <text evidence="1">Belongs to the bacterial solute-binding protein 3 family.</text>
</comment>
<keyword evidence="2" id="KW-0813">Transport</keyword>
<dbReference type="SUPFAM" id="SSF53850">
    <property type="entry name" value="Periplasmic binding protein-like II"/>
    <property type="match status" value="1"/>
</dbReference>
<dbReference type="SMART" id="SM00062">
    <property type="entry name" value="PBPb"/>
    <property type="match status" value="1"/>
</dbReference>
<feature type="domain" description="Solute-binding protein family 3/N-terminal" evidence="5">
    <location>
        <begin position="53"/>
        <end position="286"/>
    </location>
</feature>
<accession>A0ABS4DV12</accession>
<keyword evidence="7" id="KW-1185">Reference proteome</keyword>
<evidence type="ECO:0000313" key="6">
    <source>
        <dbReference type="EMBL" id="MBP1849537.1"/>
    </source>
</evidence>
<organism evidence="6 7">
    <name type="scientific">Rhizobium halophytocola</name>
    <dbReference type="NCBI Taxonomy" id="735519"/>
    <lineage>
        <taxon>Bacteria</taxon>
        <taxon>Pseudomonadati</taxon>
        <taxon>Pseudomonadota</taxon>
        <taxon>Alphaproteobacteria</taxon>
        <taxon>Hyphomicrobiales</taxon>
        <taxon>Rhizobiaceae</taxon>
        <taxon>Rhizobium/Agrobacterium group</taxon>
        <taxon>Rhizobium</taxon>
    </lineage>
</organism>
<evidence type="ECO:0000256" key="1">
    <source>
        <dbReference type="ARBA" id="ARBA00010333"/>
    </source>
</evidence>
<reference evidence="6 7" key="1">
    <citation type="submission" date="2021-03" db="EMBL/GenBank/DDBJ databases">
        <title>Genomic Encyclopedia of Type Strains, Phase IV (KMG-IV): sequencing the most valuable type-strain genomes for metagenomic binning, comparative biology and taxonomic classification.</title>
        <authorList>
            <person name="Goeker M."/>
        </authorList>
    </citation>
    <scope>NUCLEOTIDE SEQUENCE [LARGE SCALE GENOMIC DNA]</scope>
    <source>
        <strain evidence="6 7">DSM 21600</strain>
    </source>
</reference>
<feature type="chain" id="PRO_5046464510" evidence="4">
    <location>
        <begin position="37"/>
        <end position="314"/>
    </location>
</feature>
<name>A0ABS4DV12_9HYPH</name>
<evidence type="ECO:0000313" key="7">
    <source>
        <dbReference type="Proteomes" id="UP000759443"/>
    </source>
</evidence>
<gene>
    <name evidence="6" type="ORF">J2Z17_000958</name>
</gene>
<dbReference type="CDD" id="cd13688">
    <property type="entry name" value="PBP2_GltI_DEBP"/>
    <property type="match status" value="1"/>
</dbReference>
<keyword evidence="3 4" id="KW-0732">Signal</keyword>
<dbReference type="Proteomes" id="UP000759443">
    <property type="component" value="Unassembled WGS sequence"/>
</dbReference>
<dbReference type="InterPro" id="IPR051455">
    <property type="entry name" value="Bact_solute-bind_prot3"/>
</dbReference>
<dbReference type="InterPro" id="IPR001638">
    <property type="entry name" value="Solute-binding_3/MltF_N"/>
</dbReference>
<dbReference type="PANTHER" id="PTHR30085">
    <property type="entry name" value="AMINO ACID ABC TRANSPORTER PERMEASE"/>
    <property type="match status" value="1"/>
</dbReference>
<evidence type="ECO:0000256" key="4">
    <source>
        <dbReference type="SAM" id="SignalP"/>
    </source>
</evidence>
<proteinExistence type="inferred from homology"/>
<evidence type="ECO:0000256" key="2">
    <source>
        <dbReference type="ARBA" id="ARBA00022448"/>
    </source>
</evidence>